<accession>A0ABU8YGU1</accession>
<reference evidence="2 3" key="1">
    <citation type="journal article" date="2020" name="Harmful Algae">
        <title>Molecular and morphological characterization of a novel dihydroanatoxin-a producing Microcoleus species (cyanobacteria) from the Russian River, California, USA.</title>
        <authorList>
            <person name="Conklin K.Y."/>
            <person name="Stancheva R."/>
            <person name="Otten T.G."/>
            <person name="Fadness R."/>
            <person name="Boyer G.L."/>
            <person name="Read B."/>
            <person name="Zhang X."/>
            <person name="Sheath R.G."/>
        </authorList>
    </citation>
    <scope>NUCLEOTIDE SEQUENCE [LARGE SCALE GENOMIC DNA]</scope>
    <source>
        <strain evidence="2 3">PTRS2</strain>
    </source>
</reference>
<evidence type="ECO:0000313" key="3">
    <source>
        <dbReference type="Proteomes" id="UP001384579"/>
    </source>
</evidence>
<dbReference type="EMBL" id="JBBLXS010000012">
    <property type="protein sequence ID" value="MEK0183578.1"/>
    <property type="molecule type" value="Genomic_DNA"/>
</dbReference>
<evidence type="ECO:0000313" key="2">
    <source>
        <dbReference type="EMBL" id="MEK0183578.1"/>
    </source>
</evidence>
<protein>
    <submittedName>
        <fullName evidence="2">Uncharacterized protein</fullName>
    </submittedName>
</protein>
<gene>
    <name evidence="2" type="ORF">WMG39_01805</name>
</gene>
<dbReference type="RefSeq" id="WP_340521442.1">
    <property type="nucleotide sequence ID" value="NZ_JBBLXS010000012.1"/>
</dbReference>
<evidence type="ECO:0000256" key="1">
    <source>
        <dbReference type="SAM" id="MobiDB-lite"/>
    </source>
</evidence>
<feature type="region of interest" description="Disordered" evidence="1">
    <location>
        <begin position="152"/>
        <end position="179"/>
    </location>
</feature>
<comment type="caution">
    <text evidence="2">The sequence shown here is derived from an EMBL/GenBank/DDBJ whole genome shotgun (WGS) entry which is preliminary data.</text>
</comment>
<name>A0ABU8YGU1_9CYAN</name>
<proteinExistence type="predicted"/>
<sequence length="179" mass="19863">MVRYTLPQSPETILTVKGKDSAKAREEAMDQLMQLIDSDKLPTELQEGFGPKQFVEVKDMEDATSETEDAITEAIQILSNLASLKLKVMESREEALKIRAAIDILFTDEAVSAEEITSLKDGFKVLKNFAQANVRYREARSKAESARAILDEALQSPESENKASKSANLDVGRGRPLYP</sequence>
<keyword evidence="3" id="KW-1185">Reference proteome</keyword>
<organism evidence="2 3">
    <name type="scientific">Microcoleus anatoxicus PTRS2</name>
    <dbReference type="NCBI Taxonomy" id="2705321"/>
    <lineage>
        <taxon>Bacteria</taxon>
        <taxon>Bacillati</taxon>
        <taxon>Cyanobacteriota</taxon>
        <taxon>Cyanophyceae</taxon>
        <taxon>Oscillatoriophycideae</taxon>
        <taxon>Oscillatoriales</taxon>
        <taxon>Microcoleaceae</taxon>
        <taxon>Microcoleus</taxon>
        <taxon>Microcoleus anatoxicus</taxon>
    </lineage>
</organism>
<dbReference type="Proteomes" id="UP001384579">
    <property type="component" value="Unassembled WGS sequence"/>
</dbReference>